<organism evidence="4 5">
    <name type="scientific">Spirobacillus cienkowskii</name>
    <dbReference type="NCBI Taxonomy" id="495820"/>
    <lineage>
        <taxon>Bacteria</taxon>
        <taxon>Pseudomonadati</taxon>
        <taxon>Bdellovibrionota</taxon>
        <taxon>Oligoflexia</taxon>
        <taxon>Silvanigrellales</taxon>
        <taxon>Spirobacillus</taxon>
    </lineage>
</organism>
<feature type="active site" description="Tele-AMP-histidine intermediate" evidence="1">
    <location>
        <position position="101"/>
    </location>
</feature>
<dbReference type="InterPro" id="IPR011146">
    <property type="entry name" value="HIT-like"/>
</dbReference>
<dbReference type="PANTHER" id="PTHR23089">
    <property type="entry name" value="HISTIDINE TRIAD HIT PROTEIN"/>
    <property type="match status" value="1"/>
</dbReference>
<dbReference type="PRINTS" id="PR00332">
    <property type="entry name" value="HISTRIAD"/>
</dbReference>
<accession>A0A369KYK9</accession>
<keyword evidence="5" id="KW-1185">Reference proteome</keyword>
<dbReference type="PROSITE" id="PS51084">
    <property type="entry name" value="HIT_2"/>
    <property type="match status" value="1"/>
</dbReference>
<gene>
    <name evidence="4" type="ORF">DCC88_05730</name>
</gene>
<dbReference type="Proteomes" id="UP000253934">
    <property type="component" value="Unassembled WGS sequence"/>
</dbReference>
<evidence type="ECO:0000313" key="4">
    <source>
        <dbReference type="EMBL" id="RDB36276.1"/>
    </source>
</evidence>
<comment type="caution">
    <text evidence="2">Lacks conserved residue(s) required for the propagation of feature annotation.</text>
</comment>
<evidence type="ECO:0000256" key="2">
    <source>
        <dbReference type="PROSITE-ProRule" id="PRU00464"/>
    </source>
</evidence>
<dbReference type="EMBL" id="QOVW01000063">
    <property type="protein sequence ID" value="RDB36276.1"/>
    <property type="molecule type" value="Genomic_DNA"/>
</dbReference>
<dbReference type="SUPFAM" id="SSF54197">
    <property type="entry name" value="HIT-like"/>
    <property type="match status" value="1"/>
</dbReference>
<dbReference type="InterPro" id="IPR036265">
    <property type="entry name" value="HIT-like_sf"/>
</dbReference>
<reference evidence="4" key="1">
    <citation type="submission" date="2018-04" db="EMBL/GenBank/DDBJ databases">
        <title>Draft genome sequence of the Candidatus Spirobacillus cienkowskii, a pathogen of freshwater Daphnia species, reconstructed from hemolymph metagenomic reads.</title>
        <authorList>
            <person name="Bresciani L."/>
            <person name="Lemos L.N."/>
            <person name="Wale N."/>
            <person name="Lin J.Y."/>
            <person name="Fernandes G.R."/>
            <person name="Duffy M.A."/>
            <person name="Rodrigues J.M."/>
        </authorList>
    </citation>
    <scope>NUCLEOTIDE SEQUENCE [LARGE SCALE GENOMIC DNA]</scope>
    <source>
        <strain evidence="4">Binning01</strain>
    </source>
</reference>
<evidence type="ECO:0000259" key="3">
    <source>
        <dbReference type="PROSITE" id="PS51084"/>
    </source>
</evidence>
<dbReference type="CDD" id="cd01276">
    <property type="entry name" value="PKCI_related"/>
    <property type="match status" value="1"/>
</dbReference>
<feature type="domain" description="HIT" evidence="3">
    <location>
        <begin position="6"/>
        <end position="115"/>
    </location>
</feature>
<protein>
    <submittedName>
        <fullName evidence="4">Histidine triad nucleotide-binding protein</fullName>
    </submittedName>
</protein>
<evidence type="ECO:0000313" key="5">
    <source>
        <dbReference type="Proteomes" id="UP000253934"/>
    </source>
</evidence>
<evidence type="ECO:0000256" key="1">
    <source>
        <dbReference type="PIRSR" id="PIRSR601310-1"/>
    </source>
</evidence>
<dbReference type="InterPro" id="IPR001310">
    <property type="entry name" value="Histidine_triad_HIT"/>
</dbReference>
<sequence>MTEKTIFEKILHGEIPCKPIYEDEYTLAFHDINPQAPVHILVIPKRKIINVANSNESDIEQMGRVLFTAKKVAEISGIDKTGYRLIINNGDDGGQTVYYMHCHILGGRSLSWPPG</sequence>
<dbReference type="Gene3D" id="3.30.428.10">
    <property type="entry name" value="HIT-like"/>
    <property type="match status" value="1"/>
</dbReference>
<proteinExistence type="predicted"/>
<dbReference type="Pfam" id="PF01230">
    <property type="entry name" value="HIT"/>
    <property type="match status" value="1"/>
</dbReference>
<name>A0A369KYK9_9BACT</name>
<dbReference type="AlphaFoldDB" id="A0A369KYK9"/>
<comment type="caution">
    <text evidence="4">The sequence shown here is derived from an EMBL/GenBank/DDBJ whole genome shotgun (WGS) entry which is preliminary data.</text>
</comment>
<dbReference type="GO" id="GO:0003824">
    <property type="term" value="F:catalytic activity"/>
    <property type="evidence" value="ECO:0007669"/>
    <property type="project" value="InterPro"/>
</dbReference>